<feature type="signal peptide" evidence="1">
    <location>
        <begin position="1"/>
        <end position="28"/>
    </location>
</feature>
<dbReference type="AlphaFoldDB" id="A0A521EAF7"/>
<dbReference type="RefSeq" id="WP_142455011.1">
    <property type="nucleotide sequence ID" value="NZ_FXTP01000011.1"/>
</dbReference>
<dbReference type="InterPro" id="IPR046495">
    <property type="entry name" value="DUF6588"/>
</dbReference>
<evidence type="ECO:0000313" key="3">
    <source>
        <dbReference type="Proteomes" id="UP000317557"/>
    </source>
</evidence>
<dbReference type="OrthoDB" id="9775382at2"/>
<keyword evidence="3" id="KW-1185">Reference proteome</keyword>
<reference evidence="2 3" key="1">
    <citation type="submission" date="2017-05" db="EMBL/GenBank/DDBJ databases">
        <authorList>
            <person name="Varghese N."/>
            <person name="Submissions S."/>
        </authorList>
    </citation>
    <scope>NUCLEOTIDE SEQUENCE [LARGE SCALE GENOMIC DNA]</scope>
    <source>
        <strain evidence="2 3">DSM 21985</strain>
    </source>
</reference>
<evidence type="ECO:0000256" key="1">
    <source>
        <dbReference type="SAM" id="SignalP"/>
    </source>
</evidence>
<keyword evidence="1" id="KW-0732">Signal</keyword>
<accession>A0A521EAF7</accession>
<gene>
    <name evidence="2" type="ORF">SAMN06265219_11112</name>
</gene>
<sequence>MFTAIKKHITLWCTLTAVLITTSTSLHAQVNNIGAFLRAGAEDATILTKAYLKPFPTGFGTGLNAGWNESATAKNTLGFSLQIRPSVALVPGSAQKFDISELDLNKIVVADGEDPVTPTIAGNDKQGPLLEIYENRNNQNRKLGEFNMPAGSGVSAIPAPIVQASIGLLKGTSLAVRFFPQTEIGDYGSFGVLGGAVKHNLNQWLPGGDFWPVDVSVMAGFNRIDIDGDLTLDPEGIRNPNDPSLVENPNPDFDDQQLTTTTNAFVFNALVGKSLPFISVYGGVGYQKASFDLEISGDYPVNTDVAGQTFYNVLTDPVSFGIDSESNVHMLGGFSLNLGLFAFYGEVTLADYFTANAGVGISFR</sequence>
<evidence type="ECO:0008006" key="4">
    <source>
        <dbReference type="Google" id="ProtNLM"/>
    </source>
</evidence>
<dbReference type="Pfam" id="PF20230">
    <property type="entry name" value="DUF6588"/>
    <property type="match status" value="1"/>
</dbReference>
<organism evidence="2 3">
    <name type="scientific">Gracilimonas mengyeensis</name>
    <dbReference type="NCBI Taxonomy" id="1302730"/>
    <lineage>
        <taxon>Bacteria</taxon>
        <taxon>Pseudomonadati</taxon>
        <taxon>Balneolota</taxon>
        <taxon>Balneolia</taxon>
        <taxon>Balneolales</taxon>
        <taxon>Balneolaceae</taxon>
        <taxon>Gracilimonas</taxon>
    </lineage>
</organism>
<protein>
    <recommendedName>
        <fullName evidence="4">Outer membrane protein beta-barrel domain-containing protein</fullName>
    </recommendedName>
</protein>
<evidence type="ECO:0000313" key="2">
    <source>
        <dbReference type="EMBL" id="SMO80150.1"/>
    </source>
</evidence>
<name>A0A521EAF7_9BACT</name>
<dbReference type="EMBL" id="FXTP01000011">
    <property type="protein sequence ID" value="SMO80150.1"/>
    <property type="molecule type" value="Genomic_DNA"/>
</dbReference>
<proteinExistence type="predicted"/>
<feature type="chain" id="PRO_5022146475" description="Outer membrane protein beta-barrel domain-containing protein" evidence="1">
    <location>
        <begin position="29"/>
        <end position="364"/>
    </location>
</feature>
<dbReference type="Proteomes" id="UP000317557">
    <property type="component" value="Unassembled WGS sequence"/>
</dbReference>